<keyword evidence="1" id="KW-0378">Hydrolase</keyword>
<name>A0A1G9Q8J8_9ACTN</name>
<dbReference type="RefSeq" id="WP_090946056.1">
    <property type="nucleotide sequence ID" value="NZ_FNDJ01000035.1"/>
</dbReference>
<dbReference type="Proteomes" id="UP000199202">
    <property type="component" value="Unassembled WGS sequence"/>
</dbReference>
<evidence type="ECO:0000313" key="5">
    <source>
        <dbReference type="Proteomes" id="UP000199202"/>
    </source>
</evidence>
<reference evidence="4 5" key="1">
    <citation type="submission" date="2016-10" db="EMBL/GenBank/DDBJ databases">
        <authorList>
            <person name="de Groot N.N."/>
        </authorList>
    </citation>
    <scope>NUCLEOTIDE SEQUENCE [LARGE SCALE GENOMIC DNA]</scope>
    <source>
        <strain evidence="4 5">CGMCC 4.6533</strain>
    </source>
</reference>
<sequence length="308" mass="32964">MPQSLVIDTDTASDDAVALLMAARDPRSEIRAVTVVAGNVPIEQGVRNAKVTLELAGAGDVPVWAGCPAPLVRELGTAQNVHGSDGMSGTSLPEPRMATRDGHAVLALLDIARDEPGRHTLVTLGPLTNIAAAITIDPEFLTRFRHTYMMLGTSDGNGNVSAIAEYNAWADPEAAQIVLQAPGDKTMVGWDISRKYAVIDPDEDRRLRDLGRLGQFVADINRDVHVFAVEETGLAGYDLPDPIAMAIAIDPGMIVNAEDLHLQVATDPTTRGHTYADRRTPPRPVNTRVVTSVDGQIFLDTLRAAVTL</sequence>
<dbReference type="SUPFAM" id="SSF53590">
    <property type="entry name" value="Nucleoside hydrolase"/>
    <property type="match status" value="1"/>
</dbReference>
<dbReference type="InterPro" id="IPR001910">
    <property type="entry name" value="Inosine/uridine_hydrolase_dom"/>
</dbReference>
<dbReference type="PANTHER" id="PTHR46190:SF1">
    <property type="entry name" value="SI:CH211-201H21.5"/>
    <property type="match status" value="1"/>
</dbReference>
<evidence type="ECO:0000256" key="2">
    <source>
        <dbReference type="ARBA" id="ARBA00023295"/>
    </source>
</evidence>
<protein>
    <submittedName>
        <fullName evidence="4">Purine nucleosidase</fullName>
    </submittedName>
</protein>
<keyword evidence="5" id="KW-1185">Reference proteome</keyword>
<keyword evidence="2" id="KW-0326">Glycosidase</keyword>
<dbReference type="InterPro" id="IPR052775">
    <property type="entry name" value="IUN_hydrolase"/>
</dbReference>
<dbReference type="InterPro" id="IPR036452">
    <property type="entry name" value="Ribo_hydro-like"/>
</dbReference>
<accession>A0A1G9Q8J8</accession>
<dbReference type="STRING" id="633440.SAMN05421869_13572"/>
<dbReference type="InterPro" id="IPR015910">
    <property type="entry name" value="I/U_nuclsd_hydro_CS"/>
</dbReference>
<proteinExistence type="predicted"/>
<dbReference type="Gene3D" id="3.90.245.10">
    <property type="entry name" value="Ribonucleoside hydrolase-like"/>
    <property type="match status" value="1"/>
</dbReference>
<evidence type="ECO:0000313" key="4">
    <source>
        <dbReference type="EMBL" id="SDM06787.1"/>
    </source>
</evidence>
<dbReference type="Pfam" id="PF01156">
    <property type="entry name" value="IU_nuc_hydro"/>
    <property type="match status" value="1"/>
</dbReference>
<dbReference type="EMBL" id="FNDJ01000035">
    <property type="protein sequence ID" value="SDM06787.1"/>
    <property type="molecule type" value="Genomic_DNA"/>
</dbReference>
<evidence type="ECO:0000259" key="3">
    <source>
        <dbReference type="Pfam" id="PF01156"/>
    </source>
</evidence>
<gene>
    <name evidence="4" type="ORF">SAMN05421869_13572</name>
</gene>
<feature type="domain" description="Inosine/uridine-preferring nucleoside hydrolase" evidence="3">
    <location>
        <begin position="5"/>
        <end position="299"/>
    </location>
</feature>
<evidence type="ECO:0000256" key="1">
    <source>
        <dbReference type="ARBA" id="ARBA00022801"/>
    </source>
</evidence>
<dbReference type="OrthoDB" id="9797882at2"/>
<organism evidence="4 5">
    <name type="scientific">Nonomuraea jiangxiensis</name>
    <dbReference type="NCBI Taxonomy" id="633440"/>
    <lineage>
        <taxon>Bacteria</taxon>
        <taxon>Bacillati</taxon>
        <taxon>Actinomycetota</taxon>
        <taxon>Actinomycetes</taxon>
        <taxon>Streptosporangiales</taxon>
        <taxon>Streptosporangiaceae</taxon>
        <taxon>Nonomuraea</taxon>
    </lineage>
</organism>
<dbReference type="PANTHER" id="PTHR46190">
    <property type="entry name" value="SI:CH211-201H21.5-RELATED"/>
    <property type="match status" value="1"/>
</dbReference>
<dbReference type="PROSITE" id="PS01247">
    <property type="entry name" value="IUNH"/>
    <property type="match status" value="1"/>
</dbReference>
<dbReference type="AlphaFoldDB" id="A0A1G9Q8J8"/>
<dbReference type="GO" id="GO:0016799">
    <property type="term" value="F:hydrolase activity, hydrolyzing N-glycosyl compounds"/>
    <property type="evidence" value="ECO:0007669"/>
    <property type="project" value="InterPro"/>
</dbReference>